<accession>A0A2T6KMX4</accession>
<dbReference type="EMBL" id="QBUD01000002">
    <property type="protein sequence ID" value="PUB17570.1"/>
    <property type="molecule type" value="Genomic_DNA"/>
</dbReference>
<dbReference type="AlphaFoldDB" id="A0A2T6KMX4"/>
<sequence length="152" mass="16738">MPTLFRRRYVPAPPAEALLEKSLPAASTVAYALDHHDPEMETRPRVLVTALGSDSPRMAETIDATCAISFTDGLFPIVVTSVLDTAFLVNAPMPIETLPCRSDLGVLSRLEYAQYVERRWTIILGKWGVSETIDLGQDFTAFLADQLAQDIS</sequence>
<organism evidence="1 2">
    <name type="scientific">Yoonia sediminilitoris</name>
    <dbReference type="NCBI Taxonomy" id="1286148"/>
    <lineage>
        <taxon>Bacteria</taxon>
        <taxon>Pseudomonadati</taxon>
        <taxon>Pseudomonadota</taxon>
        <taxon>Alphaproteobacteria</taxon>
        <taxon>Rhodobacterales</taxon>
        <taxon>Paracoccaceae</taxon>
        <taxon>Yoonia</taxon>
    </lineage>
</organism>
<evidence type="ECO:0000313" key="1">
    <source>
        <dbReference type="EMBL" id="PUB17570.1"/>
    </source>
</evidence>
<gene>
    <name evidence="1" type="ORF">C8N45_102582</name>
</gene>
<dbReference type="RefSeq" id="WP_108385676.1">
    <property type="nucleotide sequence ID" value="NZ_QBUD01000002.1"/>
</dbReference>
<dbReference type="Proteomes" id="UP000244523">
    <property type="component" value="Unassembled WGS sequence"/>
</dbReference>
<dbReference type="OrthoDB" id="8282455at2"/>
<keyword evidence="2" id="KW-1185">Reference proteome</keyword>
<comment type="caution">
    <text evidence="1">The sequence shown here is derived from an EMBL/GenBank/DDBJ whole genome shotgun (WGS) entry which is preliminary data.</text>
</comment>
<protein>
    <submittedName>
        <fullName evidence="1">Uncharacterized protein</fullName>
    </submittedName>
</protein>
<name>A0A2T6KMX4_9RHOB</name>
<evidence type="ECO:0000313" key="2">
    <source>
        <dbReference type="Proteomes" id="UP000244523"/>
    </source>
</evidence>
<reference evidence="1 2" key="1">
    <citation type="submission" date="2018-04" db="EMBL/GenBank/DDBJ databases">
        <title>Genomic Encyclopedia of Archaeal and Bacterial Type Strains, Phase II (KMG-II): from individual species to whole genera.</title>
        <authorList>
            <person name="Goeker M."/>
        </authorList>
    </citation>
    <scope>NUCLEOTIDE SEQUENCE [LARGE SCALE GENOMIC DNA]</scope>
    <source>
        <strain evidence="1 2">DSM 29955</strain>
    </source>
</reference>
<proteinExistence type="predicted"/>